<proteinExistence type="predicted"/>
<dbReference type="SUPFAM" id="SSF53223">
    <property type="entry name" value="Aminoacid dehydrogenase-like, N-terminal domain"/>
    <property type="match status" value="1"/>
</dbReference>
<dbReference type="EMBL" id="CP036263">
    <property type="protein sequence ID" value="QDT01121.1"/>
    <property type="molecule type" value="Genomic_DNA"/>
</dbReference>
<dbReference type="CDD" id="cd01065">
    <property type="entry name" value="NAD_bind_Shikimate_DH"/>
    <property type="match status" value="1"/>
</dbReference>
<keyword evidence="3" id="KW-0028">Amino-acid biosynthesis</keyword>
<dbReference type="InterPro" id="IPR041121">
    <property type="entry name" value="SDH_C"/>
</dbReference>
<dbReference type="InterPro" id="IPR013708">
    <property type="entry name" value="Shikimate_DH-bd_N"/>
</dbReference>
<reference evidence="6 7" key="1">
    <citation type="submission" date="2019-02" db="EMBL/GenBank/DDBJ databases">
        <title>Deep-cultivation of Planctomycetes and their phenomic and genomic characterization uncovers novel biology.</title>
        <authorList>
            <person name="Wiegand S."/>
            <person name="Jogler M."/>
            <person name="Boedeker C."/>
            <person name="Pinto D."/>
            <person name="Vollmers J."/>
            <person name="Rivas-Marin E."/>
            <person name="Kohn T."/>
            <person name="Peeters S.H."/>
            <person name="Heuer A."/>
            <person name="Rast P."/>
            <person name="Oberbeckmann S."/>
            <person name="Bunk B."/>
            <person name="Jeske O."/>
            <person name="Meyerdierks A."/>
            <person name="Storesund J.E."/>
            <person name="Kallscheuer N."/>
            <person name="Luecker S."/>
            <person name="Lage O.M."/>
            <person name="Pohl T."/>
            <person name="Merkel B.J."/>
            <person name="Hornburger P."/>
            <person name="Mueller R.-W."/>
            <person name="Bruemmer F."/>
            <person name="Labrenz M."/>
            <person name="Spormann A.M."/>
            <person name="Op den Camp H."/>
            <person name="Overmann J."/>
            <person name="Amann R."/>
            <person name="Jetten M.S.M."/>
            <person name="Mascher T."/>
            <person name="Medema M.H."/>
            <person name="Devos D.P."/>
            <person name="Kaster A.-K."/>
            <person name="Ovreas L."/>
            <person name="Rohde M."/>
            <person name="Galperin M.Y."/>
            <person name="Jogler C."/>
        </authorList>
    </citation>
    <scope>NUCLEOTIDE SEQUENCE [LARGE SCALE GENOMIC DNA]</scope>
    <source>
        <strain evidence="6 7">HG15A2</strain>
    </source>
</reference>
<dbReference type="KEGG" id="amob:HG15A2_44630"/>
<dbReference type="InterPro" id="IPR046346">
    <property type="entry name" value="Aminoacid_DH-like_N_sf"/>
</dbReference>
<dbReference type="PANTHER" id="PTHR21089:SF1">
    <property type="entry name" value="BIFUNCTIONAL 3-DEHYDROQUINATE DEHYDRATASE_SHIKIMATE DEHYDROGENASE, CHLOROPLASTIC"/>
    <property type="match status" value="1"/>
</dbReference>
<name>A0A517N1W0_9BACT</name>
<sequence>MISQAQQDVCCLMGQPVAGNPRHYMLEAAFAQADLDWRFLTFEVIEDDFVRALDGARVFGFRGVMLAPPHRESALELVDDLTDQARASGSVNCLQLTETGLVGHNTEGSSLKKLAEQTTYLDGSSVVILGGGRWARSIAAEMALAGVEELTLVYQDVEPLQEFVNELVEQTPLANCFVAPWPAGEPLEIPENCSLLVNATKIGRMAPEKPLPIVTDSLSPSVTVADVVFNPIDTWLLRQAAEHGCPTIDGLTLLVEQAAAAFEIWTGQAADRDAMRDAVEEFLAL</sequence>
<accession>A0A517N1W0</accession>
<feature type="domain" description="SDH C-terminal" evidence="5">
    <location>
        <begin position="250"/>
        <end position="280"/>
    </location>
</feature>
<dbReference type="Pfam" id="PF08501">
    <property type="entry name" value="Shikimate_dh_N"/>
    <property type="match status" value="1"/>
</dbReference>
<dbReference type="AlphaFoldDB" id="A0A517N1W0"/>
<dbReference type="EC" id="1.1.1.282" evidence="6"/>
<dbReference type="Gene3D" id="3.40.50.10860">
    <property type="entry name" value="Leucine Dehydrogenase, chain A, domain 1"/>
    <property type="match status" value="1"/>
</dbReference>
<evidence type="ECO:0000259" key="4">
    <source>
        <dbReference type="Pfam" id="PF08501"/>
    </source>
</evidence>
<dbReference type="GO" id="GO:0004764">
    <property type="term" value="F:shikimate 3-dehydrogenase (NADP+) activity"/>
    <property type="evidence" value="ECO:0007669"/>
    <property type="project" value="InterPro"/>
</dbReference>
<dbReference type="GO" id="GO:0009073">
    <property type="term" value="P:aromatic amino acid family biosynthetic process"/>
    <property type="evidence" value="ECO:0007669"/>
    <property type="project" value="UniProtKB-KW"/>
</dbReference>
<dbReference type="InterPro" id="IPR036291">
    <property type="entry name" value="NAD(P)-bd_dom_sf"/>
</dbReference>
<evidence type="ECO:0000259" key="5">
    <source>
        <dbReference type="Pfam" id="PF18317"/>
    </source>
</evidence>
<dbReference type="GO" id="GO:0009423">
    <property type="term" value="P:chorismate biosynthetic process"/>
    <property type="evidence" value="ECO:0007669"/>
    <property type="project" value="TreeGrafter"/>
</dbReference>
<dbReference type="Gene3D" id="3.40.50.720">
    <property type="entry name" value="NAD(P)-binding Rossmann-like Domain"/>
    <property type="match status" value="1"/>
</dbReference>
<evidence type="ECO:0000313" key="6">
    <source>
        <dbReference type="EMBL" id="QDT01121.1"/>
    </source>
</evidence>
<dbReference type="RefSeq" id="WP_145063086.1">
    <property type="nucleotide sequence ID" value="NZ_CP036263.1"/>
</dbReference>
<organism evidence="6 7">
    <name type="scientific">Adhaeretor mobilis</name>
    <dbReference type="NCBI Taxonomy" id="1930276"/>
    <lineage>
        <taxon>Bacteria</taxon>
        <taxon>Pseudomonadati</taxon>
        <taxon>Planctomycetota</taxon>
        <taxon>Planctomycetia</taxon>
        <taxon>Pirellulales</taxon>
        <taxon>Lacipirellulaceae</taxon>
        <taxon>Adhaeretor</taxon>
    </lineage>
</organism>
<dbReference type="PANTHER" id="PTHR21089">
    <property type="entry name" value="SHIKIMATE DEHYDROGENASE"/>
    <property type="match status" value="1"/>
</dbReference>
<dbReference type="InterPro" id="IPR022893">
    <property type="entry name" value="Shikimate_DH_fam"/>
</dbReference>
<protein>
    <submittedName>
        <fullName evidence="6">Quinate/shikimate dehydrogenase</fullName>
        <ecNumber evidence="6">1.1.1.282</ecNumber>
    </submittedName>
</protein>
<evidence type="ECO:0000256" key="1">
    <source>
        <dbReference type="ARBA" id="ARBA00004871"/>
    </source>
</evidence>
<evidence type="ECO:0000313" key="7">
    <source>
        <dbReference type="Proteomes" id="UP000319852"/>
    </source>
</evidence>
<feature type="domain" description="Shikimate dehydrogenase substrate binding N-terminal" evidence="4">
    <location>
        <begin position="12"/>
        <end position="94"/>
    </location>
</feature>
<keyword evidence="7" id="KW-1185">Reference proteome</keyword>
<dbReference type="Proteomes" id="UP000319852">
    <property type="component" value="Chromosome"/>
</dbReference>
<keyword evidence="2 6" id="KW-0560">Oxidoreductase</keyword>
<gene>
    <name evidence="6" type="primary">ydiB</name>
    <name evidence="6" type="ORF">HG15A2_44630</name>
</gene>
<comment type="pathway">
    <text evidence="1">Metabolic intermediate biosynthesis; chorismate biosynthesis; chorismate from D-erythrose 4-phosphate and phosphoenolpyruvate: step 4/7.</text>
</comment>
<dbReference type="SUPFAM" id="SSF51735">
    <property type="entry name" value="NAD(P)-binding Rossmann-fold domains"/>
    <property type="match status" value="1"/>
</dbReference>
<dbReference type="Pfam" id="PF18317">
    <property type="entry name" value="SDH_C"/>
    <property type="match status" value="1"/>
</dbReference>
<dbReference type="OrthoDB" id="9792692at2"/>
<evidence type="ECO:0000256" key="3">
    <source>
        <dbReference type="ARBA" id="ARBA00023141"/>
    </source>
</evidence>
<dbReference type="GO" id="GO:0019632">
    <property type="term" value="P:shikimate metabolic process"/>
    <property type="evidence" value="ECO:0007669"/>
    <property type="project" value="TreeGrafter"/>
</dbReference>
<keyword evidence="3" id="KW-0057">Aromatic amino acid biosynthesis</keyword>
<evidence type="ECO:0000256" key="2">
    <source>
        <dbReference type="ARBA" id="ARBA00023002"/>
    </source>
</evidence>